<feature type="region of interest" description="Disordered" evidence="1">
    <location>
        <begin position="1"/>
        <end position="22"/>
    </location>
</feature>
<accession>A0A4C1Y9G9</accession>
<dbReference type="AlphaFoldDB" id="A0A4C1Y9G9"/>
<name>A0A4C1Y9G9_EUMVA</name>
<evidence type="ECO:0000256" key="1">
    <source>
        <dbReference type="SAM" id="MobiDB-lite"/>
    </source>
</evidence>
<evidence type="ECO:0000313" key="2">
    <source>
        <dbReference type="EMBL" id="GBP71584.1"/>
    </source>
</evidence>
<feature type="non-terminal residue" evidence="2">
    <location>
        <position position="1"/>
    </location>
</feature>
<sequence>EGKKISQALSGPRPSMSPVNIWVSPKKSRPEDISIKTGFCRIFSCQKHCLGGASTVEAVSLMFYSWPRQVLPDFEAKTKR</sequence>
<organism evidence="2 3">
    <name type="scientific">Eumeta variegata</name>
    <name type="common">Bagworm moth</name>
    <name type="synonym">Eumeta japonica</name>
    <dbReference type="NCBI Taxonomy" id="151549"/>
    <lineage>
        <taxon>Eukaryota</taxon>
        <taxon>Metazoa</taxon>
        <taxon>Ecdysozoa</taxon>
        <taxon>Arthropoda</taxon>
        <taxon>Hexapoda</taxon>
        <taxon>Insecta</taxon>
        <taxon>Pterygota</taxon>
        <taxon>Neoptera</taxon>
        <taxon>Endopterygota</taxon>
        <taxon>Lepidoptera</taxon>
        <taxon>Glossata</taxon>
        <taxon>Ditrysia</taxon>
        <taxon>Tineoidea</taxon>
        <taxon>Psychidae</taxon>
        <taxon>Oiketicinae</taxon>
        <taxon>Eumeta</taxon>
    </lineage>
</organism>
<evidence type="ECO:0000313" key="3">
    <source>
        <dbReference type="Proteomes" id="UP000299102"/>
    </source>
</evidence>
<protein>
    <submittedName>
        <fullName evidence="2">Uncharacterized protein</fullName>
    </submittedName>
</protein>
<dbReference type="Proteomes" id="UP000299102">
    <property type="component" value="Unassembled WGS sequence"/>
</dbReference>
<keyword evidence="3" id="KW-1185">Reference proteome</keyword>
<dbReference type="EMBL" id="BGZK01001114">
    <property type="protein sequence ID" value="GBP71584.1"/>
    <property type="molecule type" value="Genomic_DNA"/>
</dbReference>
<gene>
    <name evidence="2" type="ORF">EVAR_10797_1</name>
</gene>
<reference evidence="2 3" key="1">
    <citation type="journal article" date="2019" name="Commun. Biol.">
        <title>The bagworm genome reveals a unique fibroin gene that provides high tensile strength.</title>
        <authorList>
            <person name="Kono N."/>
            <person name="Nakamura H."/>
            <person name="Ohtoshi R."/>
            <person name="Tomita M."/>
            <person name="Numata K."/>
            <person name="Arakawa K."/>
        </authorList>
    </citation>
    <scope>NUCLEOTIDE SEQUENCE [LARGE SCALE GENOMIC DNA]</scope>
</reference>
<proteinExistence type="predicted"/>
<comment type="caution">
    <text evidence="2">The sequence shown here is derived from an EMBL/GenBank/DDBJ whole genome shotgun (WGS) entry which is preliminary data.</text>
</comment>